<dbReference type="GO" id="GO:0006654">
    <property type="term" value="P:phosphatidic acid biosynthetic process"/>
    <property type="evidence" value="ECO:0007669"/>
    <property type="project" value="TreeGrafter"/>
</dbReference>
<dbReference type="AlphaFoldDB" id="A0A2A7MDF7"/>
<dbReference type="Proteomes" id="UP001189143">
    <property type="component" value="Unassembled WGS sequence"/>
</dbReference>
<keyword evidence="1 5" id="KW-0808">Transferase</keyword>
<dbReference type="InterPro" id="IPR002123">
    <property type="entry name" value="Plipid/glycerol_acylTrfase"/>
</dbReference>
<evidence type="ECO:0000313" key="5">
    <source>
        <dbReference type="EMBL" id="PEG29882.1"/>
    </source>
</evidence>
<evidence type="ECO:0000259" key="3">
    <source>
        <dbReference type="SMART" id="SM00563"/>
    </source>
</evidence>
<evidence type="ECO:0000313" key="6">
    <source>
        <dbReference type="Proteomes" id="UP000220840"/>
    </source>
</evidence>
<dbReference type="EMBL" id="PDCJ01000002">
    <property type="protein sequence ID" value="PEG29882.1"/>
    <property type="molecule type" value="Genomic_DNA"/>
</dbReference>
<accession>A0A2A7MDF7</accession>
<evidence type="ECO:0000256" key="1">
    <source>
        <dbReference type="ARBA" id="ARBA00022679"/>
    </source>
</evidence>
<organism evidence="5 6">
    <name type="scientific">Clostridium neonatale</name>
    <dbReference type="NCBI Taxonomy" id="137838"/>
    <lineage>
        <taxon>Bacteria</taxon>
        <taxon>Bacillati</taxon>
        <taxon>Bacillota</taxon>
        <taxon>Clostridia</taxon>
        <taxon>Eubacteriales</taxon>
        <taxon>Clostridiaceae</taxon>
        <taxon>Clostridium</taxon>
    </lineage>
</organism>
<dbReference type="CDD" id="cd07989">
    <property type="entry name" value="LPLAT_AGPAT-like"/>
    <property type="match status" value="1"/>
</dbReference>
<dbReference type="GO" id="GO:0004366">
    <property type="term" value="F:glycerol-3-phosphate O-acyltransferase activity"/>
    <property type="evidence" value="ECO:0007669"/>
    <property type="project" value="UniProtKB-EC"/>
</dbReference>
<keyword evidence="6" id="KW-1185">Reference proteome</keyword>
<reference evidence="4" key="2">
    <citation type="submission" date="2022-10" db="EMBL/GenBank/DDBJ databases">
        <authorList>
            <person name="Aires J."/>
            <person name="Mesa V."/>
        </authorList>
    </citation>
    <scope>NUCLEOTIDE SEQUENCE</scope>
    <source>
        <strain evidence="4">Clostridium neonatale JD116</strain>
    </source>
</reference>
<evidence type="ECO:0000256" key="2">
    <source>
        <dbReference type="ARBA" id="ARBA00023315"/>
    </source>
</evidence>
<dbReference type="RefSeq" id="WP_058294048.1">
    <property type="nucleotide sequence ID" value="NZ_CAKJVF010000236.1"/>
</dbReference>
<protein>
    <submittedName>
        <fullName evidence="5">1-acyl-sn-glycerol-3-phosphate acyltransferase</fullName>
    </submittedName>
    <submittedName>
        <fullName evidence="4">Glycerol-3-phosphate O-acyltransferase</fullName>
        <ecNumber evidence="4">2.3.1.15</ecNumber>
    </submittedName>
</protein>
<dbReference type="SMART" id="SM00563">
    <property type="entry name" value="PlsC"/>
    <property type="match status" value="1"/>
</dbReference>
<dbReference type="GeneID" id="68876177"/>
<name>A0A2A7MDF7_9CLOT</name>
<dbReference type="PANTHER" id="PTHR10434:SF40">
    <property type="entry name" value="1-ACYL-SN-GLYCEROL-3-PHOSPHATE ACYLTRANSFERASE"/>
    <property type="match status" value="1"/>
</dbReference>
<dbReference type="SUPFAM" id="SSF69593">
    <property type="entry name" value="Glycerol-3-phosphate (1)-acyltransferase"/>
    <property type="match status" value="1"/>
</dbReference>
<dbReference type="EMBL" id="CAMTCP010000281">
    <property type="protein sequence ID" value="CAI3685554.1"/>
    <property type="molecule type" value="Genomic_DNA"/>
</dbReference>
<dbReference type="EC" id="2.3.1.15" evidence="4"/>
<dbReference type="PANTHER" id="PTHR10434">
    <property type="entry name" value="1-ACYL-SN-GLYCEROL-3-PHOSPHATE ACYLTRANSFERASE"/>
    <property type="match status" value="1"/>
</dbReference>
<dbReference type="GO" id="GO:0003841">
    <property type="term" value="F:1-acylglycerol-3-phosphate O-acyltransferase activity"/>
    <property type="evidence" value="ECO:0007669"/>
    <property type="project" value="TreeGrafter"/>
</dbReference>
<comment type="caution">
    <text evidence="5">The sequence shown here is derived from an EMBL/GenBank/DDBJ whole genome shotgun (WGS) entry which is preliminary data.</text>
</comment>
<gene>
    <name evidence="4" type="ORF">CNEO2_70053</name>
    <name evidence="5" type="ORF">CQ394_14630</name>
</gene>
<dbReference type="STRING" id="137838.GCA_001458595_01156"/>
<dbReference type="Pfam" id="PF01553">
    <property type="entry name" value="Acyltransferase"/>
    <property type="match status" value="1"/>
</dbReference>
<dbReference type="Proteomes" id="UP000220840">
    <property type="component" value="Unassembled WGS sequence"/>
</dbReference>
<keyword evidence="2 5" id="KW-0012">Acyltransferase</keyword>
<sequence length="234" mass="25973">MLSPITVKIIGMLPEGFVIKVAKSIANGYIKKYANIKIEGLDNIDKVKKPRIFICNHLSNSDGLILSKILKEKSDPTFVAGVKLSDDPITNLGTKIVKNIGIKPNSADKEAITNIVKVLKGGEDILIFPEGTRSRTGAMIEGKKGILLFSRMSKAEIIPIGMSGTDKLLPISEDGDMGREKWYHADVTIKIGEKVEFPPREKDEDRHAYEDRCMDTLMRSIAKLLPESYRGVYK</sequence>
<reference evidence="5 6" key="1">
    <citation type="submission" date="2017-10" db="EMBL/GenBank/DDBJ databases">
        <title>Effective Description of Clostridium neonatale sp. nov. linked to necrotizing enterocolitis in neonates and a clarification of species assignable to the genus Clostridium (Prazmowski 1880) emend. Lawson and Rainey 2016.</title>
        <authorList>
            <person name="Bernard K."/>
            <person name="Burdz T."/>
            <person name="Wiebe D."/>
            <person name="Balcewich B."/>
            <person name="Alfa M."/>
            <person name="Bernier A.-M."/>
        </authorList>
    </citation>
    <scope>NUCLEOTIDE SEQUENCE [LARGE SCALE GENOMIC DNA]</scope>
    <source>
        <strain evidence="5 6">LCDC99A005</strain>
    </source>
</reference>
<feature type="domain" description="Phospholipid/glycerol acyltransferase" evidence="3">
    <location>
        <begin position="51"/>
        <end position="165"/>
    </location>
</feature>
<evidence type="ECO:0000313" key="4">
    <source>
        <dbReference type="EMBL" id="CAI3685554.1"/>
    </source>
</evidence>
<proteinExistence type="predicted"/>
<dbReference type="OrthoDB" id="9803035at2"/>